<evidence type="ECO:0000313" key="1">
    <source>
        <dbReference type="EMBL" id="GAA1678323.1"/>
    </source>
</evidence>
<dbReference type="GO" id="GO:0008168">
    <property type="term" value="F:methyltransferase activity"/>
    <property type="evidence" value="ECO:0007669"/>
    <property type="project" value="UniProtKB-KW"/>
</dbReference>
<comment type="caution">
    <text evidence="1">The sequence shown here is derived from an EMBL/GenBank/DDBJ whole genome shotgun (WGS) entry which is preliminary data.</text>
</comment>
<accession>A0ABN2GXS1</accession>
<sequence>MSTTPGEGQPKRATGAVRNATVFASEFVHNFHTTGAIAPSGKTLARALSRHLHTCPADGPRRLLEVGPGTGAVTRQIALRMRPGDTLDLVEANPRFVDWMTELLKTDPQLRRVADRVRILPGLVQDVDLPDGYHAAVSGLPFTNFDAETVSGILDILLKALQPQARLSFFTYAALRRLKLLTSREPEYVRMVRVEAVVADRMESHQTDREFVLSNLPPAWVYHLRA</sequence>
<protein>
    <submittedName>
        <fullName evidence="1">Methyltransferase domain-containing protein</fullName>
    </submittedName>
</protein>
<dbReference type="SUPFAM" id="SSF53335">
    <property type="entry name" value="S-adenosyl-L-methionine-dependent methyltransferases"/>
    <property type="match status" value="1"/>
</dbReference>
<dbReference type="EMBL" id="BAAANY010000009">
    <property type="protein sequence ID" value="GAA1678323.1"/>
    <property type="molecule type" value="Genomic_DNA"/>
</dbReference>
<dbReference type="RefSeq" id="WP_344310695.1">
    <property type="nucleotide sequence ID" value="NZ_BAAANY010000009.1"/>
</dbReference>
<evidence type="ECO:0000313" key="2">
    <source>
        <dbReference type="Proteomes" id="UP001500618"/>
    </source>
</evidence>
<keyword evidence="2" id="KW-1185">Reference proteome</keyword>
<keyword evidence="1" id="KW-0808">Transferase</keyword>
<dbReference type="Gene3D" id="3.40.50.150">
    <property type="entry name" value="Vaccinia Virus protein VP39"/>
    <property type="match status" value="1"/>
</dbReference>
<dbReference type="GO" id="GO:0032259">
    <property type="term" value="P:methylation"/>
    <property type="evidence" value="ECO:0007669"/>
    <property type="project" value="UniProtKB-KW"/>
</dbReference>
<name>A0ABN2GXS1_9ACTN</name>
<organism evidence="1 2">
    <name type="scientific">Fodinicola feengrottensis</name>
    <dbReference type="NCBI Taxonomy" id="435914"/>
    <lineage>
        <taxon>Bacteria</taxon>
        <taxon>Bacillati</taxon>
        <taxon>Actinomycetota</taxon>
        <taxon>Actinomycetes</taxon>
        <taxon>Mycobacteriales</taxon>
        <taxon>Fodinicola</taxon>
    </lineage>
</organism>
<proteinExistence type="predicted"/>
<reference evidence="1 2" key="1">
    <citation type="journal article" date="2019" name="Int. J. Syst. Evol. Microbiol.">
        <title>The Global Catalogue of Microorganisms (GCM) 10K type strain sequencing project: providing services to taxonomists for standard genome sequencing and annotation.</title>
        <authorList>
            <consortium name="The Broad Institute Genomics Platform"/>
            <consortium name="The Broad Institute Genome Sequencing Center for Infectious Disease"/>
            <person name="Wu L."/>
            <person name="Ma J."/>
        </authorList>
    </citation>
    <scope>NUCLEOTIDE SEQUENCE [LARGE SCALE GENOMIC DNA]</scope>
    <source>
        <strain evidence="1 2">JCM 14718</strain>
    </source>
</reference>
<keyword evidence="1" id="KW-0489">Methyltransferase</keyword>
<dbReference type="CDD" id="cd02440">
    <property type="entry name" value="AdoMet_MTases"/>
    <property type="match status" value="1"/>
</dbReference>
<gene>
    <name evidence="1" type="ORF">GCM10009765_29540</name>
</gene>
<dbReference type="InterPro" id="IPR029063">
    <property type="entry name" value="SAM-dependent_MTases_sf"/>
</dbReference>
<dbReference type="Proteomes" id="UP001500618">
    <property type="component" value="Unassembled WGS sequence"/>
</dbReference>